<name>A0A1H1ZZI7_9ACTN</name>
<evidence type="ECO:0000313" key="2">
    <source>
        <dbReference type="EMBL" id="SDT39090.1"/>
    </source>
</evidence>
<evidence type="ECO:0000313" key="3">
    <source>
        <dbReference type="Proteomes" id="UP000199103"/>
    </source>
</evidence>
<dbReference type="InterPro" id="IPR037523">
    <property type="entry name" value="VOC_core"/>
</dbReference>
<sequence length="120" mass="12569">MSTEDRAPAAALARVIISTGDLQRALAIYRDVLGYHGDVTGDVATLSNGSASAIMLHRRPTTPSDAAVAAAFTVDDLDAVVRAWEAAGGSVIDPPSDQPWGERMAVVRDADGHVVCLIDR</sequence>
<dbReference type="InterPro" id="IPR029068">
    <property type="entry name" value="Glyas_Bleomycin-R_OHBP_Dase"/>
</dbReference>
<evidence type="ECO:0000259" key="1">
    <source>
        <dbReference type="PROSITE" id="PS51819"/>
    </source>
</evidence>
<dbReference type="Proteomes" id="UP000199103">
    <property type="component" value="Chromosome I"/>
</dbReference>
<proteinExistence type="predicted"/>
<keyword evidence="3" id="KW-1185">Reference proteome</keyword>
<reference evidence="2 3" key="1">
    <citation type="submission" date="2016-10" db="EMBL/GenBank/DDBJ databases">
        <authorList>
            <person name="de Groot N.N."/>
        </authorList>
    </citation>
    <scope>NUCLEOTIDE SEQUENCE [LARGE SCALE GENOMIC DNA]</scope>
    <source>
        <strain evidence="2 3">DSM 21800</strain>
    </source>
</reference>
<dbReference type="AlphaFoldDB" id="A0A1H1ZZI7"/>
<feature type="domain" description="VOC" evidence="1">
    <location>
        <begin position="11"/>
        <end position="120"/>
    </location>
</feature>
<dbReference type="STRING" id="630515.SAMN04489812_5564"/>
<dbReference type="SUPFAM" id="SSF54593">
    <property type="entry name" value="Glyoxalase/Bleomycin resistance protein/Dihydroxybiphenyl dioxygenase"/>
    <property type="match status" value="1"/>
</dbReference>
<dbReference type="InterPro" id="IPR052164">
    <property type="entry name" value="Anthracycline_SecMetBiosynth"/>
</dbReference>
<dbReference type="OrthoDB" id="9798201at2"/>
<dbReference type="InterPro" id="IPR004360">
    <property type="entry name" value="Glyas_Fos-R_dOase_dom"/>
</dbReference>
<dbReference type="Gene3D" id="3.10.180.10">
    <property type="entry name" value="2,3-Dihydroxybiphenyl 1,2-Dioxygenase, domain 1"/>
    <property type="match status" value="1"/>
</dbReference>
<dbReference type="RefSeq" id="WP_091533283.1">
    <property type="nucleotide sequence ID" value="NZ_LT629772.1"/>
</dbReference>
<dbReference type="Pfam" id="PF00903">
    <property type="entry name" value="Glyoxalase"/>
    <property type="match status" value="1"/>
</dbReference>
<dbReference type="PANTHER" id="PTHR33993">
    <property type="entry name" value="GLYOXALASE-RELATED"/>
    <property type="match status" value="1"/>
</dbReference>
<accession>A0A1H1ZZI7</accession>
<dbReference type="PROSITE" id="PS51819">
    <property type="entry name" value="VOC"/>
    <property type="match status" value="1"/>
</dbReference>
<dbReference type="PANTHER" id="PTHR33993:SF14">
    <property type="entry name" value="GB|AAF24581.1"/>
    <property type="match status" value="1"/>
</dbReference>
<organism evidence="2 3">
    <name type="scientific">Microlunatus soli</name>
    <dbReference type="NCBI Taxonomy" id="630515"/>
    <lineage>
        <taxon>Bacteria</taxon>
        <taxon>Bacillati</taxon>
        <taxon>Actinomycetota</taxon>
        <taxon>Actinomycetes</taxon>
        <taxon>Propionibacteriales</taxon>
        <taxon>Propionibacteriaceae</taxon>
        <taxon>Microlunatus</taxon>
    </lineage>
</organism>
<gene>
    <name evidence="2" type="ORF">SAMN04489812_5564</name>
</gene>
<protein>
    <recommendedName>
        <fullName evidence="1">VOC domain-containing protein</fullName>
    </recommendedName>
</protein>
<dbReference type="EMBL" id="LT629772">
    <property type="protein sequence ID" value="SDT39090.1"/>
    <property type="molecule type" value="Genomic_DNA"/>
</dbReference>